<proteinExistence type="predicted"/>
<feature type="domain" description="Glycosyl transferase family 1" evidence="1">
    <location>
        <begin position="202"/>
        <end position="360"/>
    </location>
</feature>
<keyword evidence="3" id="KW-1185">Reference proteome</keyword>
<dbReference type="InterPro" id="IPR001296">
    <property type="entry name" value="Glyco_trans_1"/>
</dbReference>
<protein>
    <submittedName>
        <fullName evidence="2">Glycosyltransferase involved in cell wall bisynthesis</fullName>
    </submittedName>
</protein>
<dbReference type="CDD" id="cd03820">
    <property type="entry name" value="GT4_AmsD-like"/>
    <property type="match status" value="1"/>
</dbReference>
<dbReference type="Gene3D" id="3.40.50.2000">
    <property type="entry name" value="Glycogen Phosphorylase B"/>
    <property type="match status" value="2"/>
</dbReference>
<evidence type="ECO:0000313" key="2">
    <source>
        <dbReference type="EMBL" id="SEV87957.1"/>
    </source>
</evidence>
<dbReference type="EMBL" id="FOIQ01000001">
    <property type="protein sequence ID" value="SEV87957.1"/>
    <property type="molecule type" value="Genomic_DNA"/>
</dbReference>
<dbReference type="Proteomes" id="UP000199373">
    <property type="component" value="Unassembled WGS sequence"/>
</dbReference>
<accession>A0A1I0MHY5</accession>
<evidence type="ECO:0000259" key="1">
    <source>
        <dbReference type="Pfam" id="PF00534"/>
    </source>
</evidence>
<dbReference type="PANTHER" id="PTHR12526:SF630">
    <property type="entry name" value="GLYCOSYLTRANSFERASE"/>
    <property type="match status" value="1"/>
</dbReference>
<evidence type="ECO:0000313" key="3">
    <source>
        <dbReference type="Proteomes" id="UP000199373"/>
    </source>
</evidence>
<dbReference type="GO" id="GO:0016757">
    <property type="term" value="F:glycosyltransferase activity"/>
    <property type="evidence" value="ECO:0007669"/>
    <property type="project" value="InterPro"/>
</dbReference>
<dbReference type="Pfam" id="PF00534">
    <property type="entry name" value="Glycos_transf_1"/>
    <property type="match status" value="1"/>
</dbReference>
<reference evidence="2 3" key="1">
    <citation type="submission" date="2016-10" db="EMBL/GenBank/DDBJ databases">
        <authorList>
            <person name="de Groot N.N."/>
        </authorList>
    </citation>
    <scope>NUCLEOTIDE SEQUENCE [LARGE SCALE GENOMIC DNA]</scope>
    <source>
        <strain evidence="2 3">TC2-24</strain>
    </source>
</reference>
<keyword evidence="2" id="KW-0808">Transferase</keyword>
<name>A0A1I0MHY5_9BACT</name>
<dbReference type="RefSeq" id="WP_091899735.1">
    <property type="nucleotide sequence ID" value="NZ_FOIQ01000001.1"/>
</dbReference>
<dbReference type="PANTHER" id="PTHR12526">
    <property type="entry name" value="GLYCOSYLTRANSFERASE"/>
    <property type="match status" value="1"/>
</dbReference>
<sequence length="383" mass="43807">MKNPKYKIVYCTPALYSAGGVERIVSFKASYFAEHLGHDVTIIVTEGKGRSSFFPLSDQVKVVNLELGFEELWTASFFKKVILYLHKQWKFRRMLRAELMRIRPDFTISMLRREINFITGIHDGSKKIGELHVNRSNYRNFEANDTNLLKKVFARIWMGSLVEKLKKLDRLVVLTEKNKDAWPELSNVVVIPDPLPIQSKTSADVHTKRVITIGRYAYQKGYDMLIRAWAEVEKRFPDWQLSIYGMGDQSSCRQLISDLGVDPQRCLLNGAVSDVCQEYMNSSVFILSSRFEGFGLVLIEAMSCGLPVVSFDCHTGPDEIISDGHDGFLVPANDIHALSKKLMALMGDEELRRRFSENARLSSRKYDADKIASQWTLLFSQLK</sequence>
<dbReference type="SUPFAM" id="SSF53756">
    <property type="entry name" value="UDP-Glycosyltransferase/glycogen phosphorylase"/>
    <property type="match status" value="1"/>
</dbReference>
<organism evidence="2 3">
    <name type="scientific">Prevotella aff. ruminicola Tc2-24</name>
    <dbReference type="NCBI Taxonomy" id="81582"/>
    <lineage>
        <taxon>Bacteria</taxon>
        <taxon>Pseudomonadati</taxon>
        <taxon>Bacteroidota</taxon>
        <taxon>Bacteroidia</taxon>
        <taxon>Bacteroidales</taxon>
        <taxon>Prevotellaceae</taxon>
        <taxon>Prevotella</taxon>
    </lineage>
</organism>
<gene>
    <name evidence="2" type="ORF">SAMN04487850_0682</name>
</gene>
<dbReference type="AlphaFoldDB" id="A0A1I0MHY5"/>